<dbReference type="InterPro" id="IPR039265">
    <property type="entry name" value="DIR1-like"/>
</dbReference>
<dbReference type="Proteomes" id="UP000091857">
    <property type="component" value="Chromosome 10"/>
</dbReference>
<comment type="caution">
    <text evidence="2">The sequence shown here is derived from an EMBL/GenBank/DDBJ whole genome shotgun (WGS) entry which is preliminary data.</text>
</comment>
<keyword evidence="3" id="KW-1185">Reference proteome</keyword>
<dbReference type="PANTHER" id="PTHR33122:SF33">
    <property type="entry name" value="BIFUNCTIONAL INHIBITOR_LIPID-TRANSFER PROTEIN_SEED STORAGE 2S ALBUMIN SUPERFAMILY PROTEIN"/>
    <property type="match status" value="1"/>
</dbReference>
<dbReference type="PANTHER" id="PTHR33122">
    <property type="entry name" value="LIPID BINDING PROTEIN-RELATED"/>
    <property type="match status" value="1"/>
</dbReference>
<dbReference type="GO" id="GO:0009627">
    <property type="term" value="P:systemic acquired resistance"/>
    <property type="evidence" value="ECO:0007669"/>
    <property type="project" value="InterPro"/>
</dbReference>
<evidence type="ECO:0000259" key="1">
    <source>
        <dbReference type="Pfam" id="PF14368"/>
    </source>
</evidence>
<dbReference type="Pfam" id="PF14368">
    <property type="entry name" value="LTP_2"/>
    <property type="match status" value="1"/>
</dbReference>
<dbReference type="Gene3D" id="1.10.110.10">
    <property type="entry name" value="Plant lipid-transfer and hydrophobic proteins"/>
    <property type="match status" value="1"/>
</dbReference>
<name>A0A2C9V8E8_MANES</name>
<dbReference type="InterPro" id="IPR036312">
    <property type="entry name" value="Bifun_inhib/LTP/seed_sf"/>
</dbReference>
<dbReference type="AlphaFoldDB" id="A0A2C9V8E8"/>
<dbReference type="OMA" id="CSYMRAV"/>
<accession>A0A2C9V8E8</accession>
<dbReference type="STRING" id="3983.A0A2C9V8E8"/>
<organism evidence="2 3">
    <name type="scientific">Manihot esculenta</name>
    <name type="common">Cassava</name>
    <name type="synonym">Jatropha manihot</name>
    <dbReference type="NCBI Taxonomy" id="3983"/>
    <lineage>
        <taxon>Eukaryota</taxon>
        <taxon>Viridiplantae</taxon>
        <taxon>Streptophyta</taxon>
        <taxon>Embryophyta</taxon>
        <taxon>Tracheophyta</taxon>
        <taxon>Spermatophyta</taxon>
        <taxon>Magnoliopsida</taxon>
        <taxon>eudicotyledons</taxon>
        <taxon>Gunneridae</taxon>
        <taxon>Pentapetalae</taxon>
        <taxon>rosids</taxon>
        <taxon>fabids</taxon>
        <taxon>Malpighiales</taxon>
        <taxon>Euphorbiaceae</taxon>
        <taxon>Crotonoideae</taxon>
        <taxon>Manihoteae</taxon>
        <taxon>Manihot</taxon>
    </lineage>
</organism>
<dbReference type="SUPFAM" id="SSF47699">
    <property type="entry name" value="Bifunctional inhibitor/lipid-transfer protein/seed storage 2S albumin"/>
    <property type="match status" value="1"/>
</dbReference>
<proteinExistence type="predicted"/>
<dbReference type="InterPro" id="IPR016140">
    <property type="entry name" value="Bifunc_inhib/LTP/seed_store"/>
</dbReference>
<dbReference type="GO" id="GO:0005504">
    <property type="term" value="F:fatty acid binding"/>
    <property type="evidence" value="ECO:0007669"/>
    <property type="project" value="InterPro"/>
</dbReference>
<dbReference type="EMBL" id="CM004396">
    <property type="protein sequence ID" value="OAY40078.2"/>
    <property type="molecule type" value="Genomic_DNA"/>
</dbReference>
<evidence type="ECO:0000313" key="2">
    <source>
        <dbReference type="EMBL" id="OAY40078.2"/>
    </source>
</evidence>
<evidence type="ECO:0000313" key="3">
    <source>
        <dbReference type="Proteomes" id="UP000091857"/>
    </source>
</evidence>
<reference evidence="3" key="1">
    <citation type="journal article" date="2016" name="Nat. Biotechnol.">
        <title>Sequencing wild and cultivated cassava and related species reveals extensive interspecific hybridization and genetic diversity.</title>
        <authorList>
            <person name="Bredeson J.V."/>
            <person name="Lyons J.B."/>
            <person name="Prochnik S.E."/>
            <person name="Wu G.A."/>
            <person name="Ha C.M."/>
            <person name="Edsinger-Gonzales E."/>
            <person name="Grimwood J."/>
            <person name="Schmutz J."/>
            <person name="Rabbi I.Y."/>
            <person name="Egesi C."/>
            <person name="Nauluvula P."/>
            <person name="Lebot V."/>
            <person name="Ndunguru J."/>
            <person name="Mkamilo G."/>
            <person name="Bart R.S."/>
            <person name="Setter T.L."/>
            <person name="Gleadow R.M."/>
            <person name="Kulakow P."/>
            <person name="Ferguson M.E."/>
            <person name="Rounsley S."/>
            <person name="Rokhsar D.S."/>
        </authorList>
    </citation>
    <scope>NUCLEOTIDE SEQUENCE [LARGE SCALE GENOMIC DNA]</scope>
    <source>
        <strain evidence="3">cv. AM560-2</strain>
    </source>
</reference>
<sequence>MDHSAGHPHKRVPPWELEPRNVRAKTSSTGVTSQIRPSKAECSIVYEQGEGGTEKEGETEVAIQSQDTEQLGLASAEHPILPEFLTSFDSSLFGDTSEDFYEDFYGFPLLKSHASDLNKIYCIEGKFWENCMLERANTIAAMLGELGSALSLKEKTWMSMSPDELTTIIQSVGDALKVGFKLDCLKPVLEKAKTVLWSFKTRCRLEALQKEKNFLETQLQSVISQIQSLELELISNSEGLDLECRCLASIFS</sequence>
<gene>
    <name evidence="2" type="ORF">MANES_10G107366v8</name>
</gene>
<protein>
    <recommendedName>
        <fullName evidence="1">Bifunctional inhibitor/plant lipid transfer protein/seed storage helical domain-containing protein</fullName>
    </recommendedName>
</protein>